<protein>
    <submittedName>
        <fullName evidence="1">Uncharacterized protein</fullName>
    </submittedName>
</protein>
<evidence type="ECO:0000313" key="2">
    <source>
        <dbReference type="Proteomes" id="UP000000763"/>
    </source>
</evidence>
<reference evidence="2" key="1">
    <citation type="journal article" date="2005" name="Nature">
        <title>The map-based sequence of the rice genome.</title>
        <authorList>
            <consortium name="International rice genome sequencing project (IRGSP)"/>
            <person name="Matsumoto T."/>
            <person name="Wu J."/>
            <person name="Kanamori H."/>
            <person name="Katayose Y."/>
            <person name="Fujisawa M."/>
            <person name="Namiki N."/>
            <person name="Mizuno H."/>
            <person name="Yamamoto K."/>
            <person name="Antonio B.A."/>
            <person name="Baba T."/>
            <person name="Sakata K."/>
            <person name="Nagamura Y."/>
            <person name="Aoki H."/>
            <person name="Arikawa K."/>
            <person name="Arita K."/>
            <person name="Bito T."/>
            <person name="Chiden Y."/>
            <person name="Fujitsuka N."/>
            <person name="Fukunaka R."/>
            <person name="Hamada M."/>
            <person name="Harada C."/>
            <person name="Hayashi A."/>
            <person name="Hijishita S."/>
            <person name="Honda M."/>
            <person name="Hosokawa S."/>
            <person name="Ichikawa Y."/>
            <person name="Idonuma A."/>
            <person name="Iijima M."/>
            <person name="Ikeda M."/>
            <person name="Ikeno M."/>
            <person name="Ito K."/>
            <person name="Ito S."/>
            <person name="Ito T."/>
            <person name="Ito Y."/>
            <person name="Ito Y."/>
            <person name="Iwabuchi A."/>
            <person name="Kamiya K."/>
            <person name="Karasawa W."/>
            <person name="Kurita K."/>
            <person name="Katagiri S."/>
            <person name="Kikuta A."/>
            <person name="Kobayashi H."/>
            <person name="Kobayashi N."/>
            <person name="Machita K."/>
            <person name="Maehara T."/>
            <person name="Masukawa M."/>
            <person name="Mizubayashi T."/>
            <person name="Mukai Y."/>
            <person name="Nagasaki H."/>
            <person name="Nagata Y."/>
            <person name="Naito S."/>
            <person name="Nakashima M."/>
            <person name="Nakama Y."/>
            <person name="Nakamichi Y."/>
            <person name="Nakamura M."/>
            <person name="Meguro A."/>
            <person name="Negishi M."/>
            <person name="Ohta I."/>
            <person name="Ohta T."/>
            <person name="Okamoto M."/>
            <person name="Ono N."/>
            <person name="Saji S."/>
            <person name="Sakaguchi M."/>
            <person name="Sakai K."/>
            <person name="Shibata M."/>
            <person name="Shimokawa T."/>
            <person name="Song J."/>
            <person name="Takazaki Y."/>
            <person name="Terasawa K."/>
            <person name="Tsugane M."/>
            <person name="Tsuji K."/>
            <person name="Ueda S."/>
            <person name="Waki K."/>
            <person name="Yamagata H."/>
            <person name="Yamamoto M."/>
            <person name="Yamamoto S."/>
            <person name="Yamane H."/>
            <person name="Yoshiki S."/>
            <person name="Yoshihara R."/>
            <person name="Yukawa K."/>
            <person name="Zhong H."/>
            <person name="Yano M."/>
            <person name="Yuan Q."/>
            <person name="Ouyang S."/>
            <person name="Liu J."/>
            <person name="Jones K.M."/>
            <person name="Gansberger K."/>
            <person name="Moffat K."/>
            <person name="Hill J."/>
            <person name="Bera J."/>
            <person name="Fadrosh D."/>
            <person name="Jin S."/>
            <person name="Johri S."/>
            <person name="Kim M."/>
            <person name="Overton L."/>
            <person name="Reardon M."/>
            <person name="Tsitrin T."/>
            <person name="Vuong H."/>
            <person name="Weaver B."/>
            <person name="Ciecko A."/>
            <person name="Tallon L."/>
            <person name="Jackson J."/>
            <person name="Pai G."/>
            <person name="Aken S.V."/>
            <person name="Utterback T."/>
            <person name="Reidmuller S."/>
            <person name="Feldblyum T."/>
            <person name="Hsiao J."/>
            <person name="Zismann V."/>
            <person name="Iobst S."/>
            <person name="de Vazeille A.R."/>
            <person name="Buell C.R."/>
            <person name="Ying K."/>
            <person name="Li Y."/>
            <person name="Lu T."/>
            <person name="Huang Y."/>
            <person name="Zhao Q."/>
            <person name="Feng Q."/>
            <person name="Zhang L."/>
            <person name="Zhu J."/>
            <person name="Weng Q."/>
            <person name="Mu J."/>
            <person name="Lu Y."/>
            <person name="Fan D."/>
            <person name="Liu Y."/>
            <person name="Guan J."/>
            <person name="Zhang Y."/>
            <person name="Yu S."/>
            <person name="Liu X."/>
            <person name="Zhang Y."/>
            <person name="Hong G."/>
            <person name="Han B."/>
            <person name="Choisne N."/>
            <person name="Demange N."/>
            <person name="Orjeda G."/>
            <person name="Samain S."/>
            <person name="Cattolico L."/>
            <person name="Pelletier E."/>
            <person name="Couloux A."/>
            <person name="Segurens B."/>
            <person name="Wincker P."/>
            <person name="D'Hont A."/>
            <person name="Scarpelli C."/>
            <person name="Weissenbach J."/>
            <person name="Salanoubat M."/>
            <person name="Quetier F."/>
            <person name="Yu Y."/>
            <person name="Kim H.R."/>
            <person name="Rambo T."/>
            <person name="Currie J."/>
            <person name="Collura K."/>
            <person name="Luo M."/>
            <person name="Yang T."/>
            <person name="Ammiraju J.S.S."/>
            <person name="Engler F."/>
            <person name="Soderlund C."/>
            <person name="Wing R.A."/>
            <person name="Palmer L.E."/>
            <person name="de la Bastide M."/>
            <person name="Spiegel L."/>
            <person name="Nascimento L."/>
            <person name="Zutavern T."/>
            <person name="O'Shaughnessy A."/>
            <person name="Dike S."/>
            <person name="Dedhia N."/>
            <person name="Preston R."/>
            <person name="Balija V."/>
            <person name="McCombie W.R."/>
            <person name="Chow T."/>
            <person name="Chen H."/>
            <person name="Chung M."/>
            <person name="Chen C."/>
            <person name="Shaw J."/>
            <person name="Wu H."/>
            <person name="Hsiao K."/>
            <person name="Chao Y."/>
            <person name="Chu M."/>
            <person name="Cheng C."/>
            <person name="Hour A."/>
            <person name="Lee P."/>
            <person name="Lin S."/>
            <person name="Lin Y."/>
            <person name="Liou J."/>
            <person name="Liu S."/>
            <person name="Hsing Y."/>
            <person name="Raghuvanshi S."/>
            <person name="Mohanty A."/>
            <person name="Bharti A.K."/>
            <person name="Gaur A."/>
            <person name="Gupta V."/>
            <person name="Kumar D."/>
            <person name="Ravi V."/>
            <person name="Vij S."/>
            <person name="Kapur A."/>
            <person name="Khurana P."/>
            <person name="Khurana P."/>
            <person name="Khurana J.P."/>
            <person name="Tyagi A.K."/>
            <person name="Gaikwad K."/>
            <person name="Singh A."/>
            <person name="Dalal V."/>
            <person name="Srivastava S."/>
            <person name="Dixit A."/>
            <person name="Pal A.K."/>
            <person name="Ghazi I.A."/>
            <person name="Yadav M."/>
            <person name="Pandit A."/>
            <person name="Bhargava A."/>
            <person name="Sureshbabu K."/>
            <person name="Batra K."/>
            <person name="Sharma T.R."/>
            <person name="Mohapatra T."/>
            <person name="Singh N.K."/>
            <person name="Messing J."/>
            <person name="Nelson A.B."/>
            <person name="Fuks G."/>
            <person name="Kavchok S."/>
            <person name="Keizer G."/>
            <person name="Linton E."/>
            <person name="Llaca V."/>
            <person name="Song R."/>
            <person name="Tanyolac B."/>
            <person name="Young S."/>
            <person name="Ho-Il K."/>
            <person name="Hahn J.H."/>
            <person name="Sangsakoo G."/>
            <person name="Vanavichit A."/>
            <person name="de Mattos Luiz.A.T."/>
            <person name="Zimmer P.D."/>
            <person name="Malone G."/>
            <person name="Dellagostin O."/>
            <person name="de Oliveira A.C."/>
            <person name="Bevan M."/>
            <person name="Bancroft I."/>
            <person name="Minx P."/>
            <person name="Cordum H."/>
            <person name="Wilson R."/>
            <person name="Cheng Z."/>
            <person name="Jin W."/>
            <person name="Jiang J."/>
            <person name="Leong S.A."/>
            <person name="Iwama H."/>
            <person name="Gojobori T."/>
            <person name="Itoh T."/>
            <person name="Niimura Y."/>
            <person name="Fujii Y."/>
            <person name="Habara T."/>
            <person name="Sakai H."/>
            <person name="Sato Y."/>
            <person name="Wilson G."/>
            <person name="Kumar K."/>
            <person name="McCouch S."/>
            <person name="Juretic N."/>
            <person name="Hoen D."/>
            <person name="Wright S."/>
            <person name="Bruskiewich R."/>
            <person name="Bureau T."/>
            <person name="Miyao A."/>
            <person name="Hirochika H."/>
            <person name="Nishikawa T."/>
            <person name="Kadowaki K."/>
            <person name="Sugiura M."/>
            <person name="Burr B."/>
            <person name="Sasaki T."/>
        </authorList>
    </citation>
    <scope>NUCLEOTIDE SEQUENCE [LARGE SCALE GENOMIC DNA]</scope>
    <source>
        <strain evidence="2">cv. Nipponbare</strain>
    </source>
</reference>
<sequence length="83" mass="9308">MVKITTSFVIGRKTLAFMERVEITTTIEDEKKTSKTQERERAESREEKLQFVQLGSSYPIFIKSAIGGSNVIELAPNLLGNDS</sequence>
<reference evidence="2" key="2">
    <citation type="journal article" date="2008" name="Nucleic Acids Res.">
        <title>The rice annotation project database (RAP-DB): 2008 update.</title>
        <authorList>
            <consortium name="The rice annotation project (RAP)"/>
        </authorList>
    </citation>
    <scope>GENOME REANNOTATION</scope>
    <source>
        <strain evidence="2">cv. Nipponbare</strain>
    </source>
</reference>
<accession>Q6H7L9</accession>
<proteinExistence type="predicted"/>
<dbReference type="EMBL" id="AP004191">
    <property type="protein sequence ID" value="BAD25280.1"/>
    <property type="molecule type" value="Genomic_DNA"/>
</dbReference>
<organism evidence="1 2">
    <name type="scientific">Oryza sativa subsp. japonica</name>
    <name type="common">Rice</name>
    <dbReference type="NCBI Taxonomy" id="39947"/>
    <lineage>
        <taxon>Eukaryota</taxon>
        <taxon>Viridiplantae</taxon>
        <taxon>Streptophyta</taxon>
        <taxon>Embryophyta</taxon>
        <taxon>Tracheophyta</taxon>
        <taxon>Spermatophyta</taxon>
        <taxon>Magnoliopsida</taxon>
        <taxon>Liliopsida</taxon>
        <taxon>Poales</taxon>
        <taxon>Poaceae</taxon>
        <taxon>BOP clade</taxon>
        <taxon>Oryzoideae</taxon>
        <taxon>Oryzeae</taxon>
        <taxon>Oryzinae</taxon>
        <taxon>Oryza</taxon>
        <taxon>Oryza sativa</taxon>
    </lineage>
</organism>
<name>Q6H7L9_ORYSJ</name>
<evidence type="ECO:0000313" key="1">
    <source>
        <dbReference type="EMBL" id="BAD25280.1"/>
    </source>
</evidence>
<dbReference type="Proteomes" id="UP000000763">
    <property type="component" value="Chromosome 2"/>
</dbReference>
<dbReference type="AlphaFoldDB" id="Q6H7L9"/>
<gene>
    <name evidence="1" type="primary">OJ1524_D08.19</name>
</gene>